<evidence type="ECO:0000313" key="1">
    <source>
        <dbReference type="EMBL" id="GAG28448.1"/>
    </source>
</evidence>
<organism evidence="1">
    <name type="scientific">marine sediment metagenome</name>
    <dbReference type="NCBI Taxonomy" id="412755"/>
    <lineage>
        <taxon>unclassified sequences</taxon>
        <taxon>metagenomes</taxon>
        <taxon>ecological metagenomes</taxon>
    </lineage>
</organism>
<sequence length="57" mass="7317">MRQNRRVNPQLVKVTARNNYRDRQIDKWWKWSWEQRGKIKYKELVKYQDQYKLKVYG</sequence>
<proteinExistence type="predicted"/>
<protein>
    <submittedName>
        <fullName evidence="1">Uncharacterized protein</fullName>
    </submittedName>
</protein>
<dbReference type="EMBL" id="BARS01048873">
    <property type="protein sequence ID" value="GAG28448.1"/>
    <property type="molecule type" value="Genomic_DNA"/>
</dbReference>
<gene>
    <name evidence="1" type="ORF">S01H1_73165</name>
</gene>
<reference evidence="1" key="1">
    <citation type="journal article" date="2014" name="Front. Microbiol.">
        <title>High frequency of phylogenetically diverse reductive dehalogenase-homologous genes in deep subseafloor sedimentary metagenomes.</title>
        <authorList>
            <person name="Kawai M."/>
            <person name="Futagami T."/>
            <person name="Toyoda A."/>
            <person name="Takaki Y."/>
            <person name="Nishi S."/>
            <person name="Hori S."/>
            <person name="Arai W."/>
            <person name="Tsubouchi T."/>
            <person name="Morono Y."/>
            <person name="Uchiyama I."/>
            <person name="Ito T."/>
            <person name="Fujiyama A."/>
            <person name="Inagaki F."/>
            <person name="Takami H."/>
        </authorList>
    </citation>
    <scope>NUCLEOTIDE SEQUENCE</scope>
    <source>
        <strain evidence="1">Expedition CK06-06</strain>
    </source>
</reference>
<name>X0WVJ2_9ZZZZ</name>
<comment type="caution">
    <text evidence="1">The sequence shown here is derived from an EMBL/GenBank/DDBJ whole genome shotgun (WGS) entry which is preliminary data.</text>
</comment>
<accession>X0WVJ2</accession>
<dbReference type="AlphaFoldDB" id="X0WVJ2"/>